<gene>
    <name evidence="2" type="ORF">CB0940_03542</name>
    <name evidence="3" type="ORF">RHO25_005337</name>
</gene>
<dbReference type="SMART" id="SM00829">
    <property type="entry name" value="PKS_ER"/>
    <property type="match status" value="1"/>
</dbReference>
<proteinExistence type="predicted"/>
<evidence type="ECO:0000313" key="4">
    <source>
        <dbReference type="Proteomes" id="UP000230605"/>
    </source>
</evidence>
<protein>
    <submittedName>
        <fullName evidence="2">Zinc-type alcohol dehydrogenase-like protein</fullName>
    </submittedName>
</protein>
<dbReference type="Gene3D" id="3.90.180.10">
    <property type="entry name" value="Medium-chain alcohol dehydrogenases, catalytic domain"/>
    <property type="match status" value="1"/>
</dbReference>
<dbReference type="Pfam" id="PF13602">
    <property type="entry name" value="ADH_zinc_N_2"/>
    <property type="match status" value="1"/>
</dbReference>
<accession>A0A2G5I5K6</accession>
<reference evidence="2 4" key="1">
    <citation type="submission" date="2015-10" db="EMBL/GenBank/DDBJ databases">
        <title>The cercosporin biosynthetic gene cluster was horizontally transferred to several fungal lineages and shown to be expanded in Cercospora beticola based on microsynteny with recipient genomes.</title>
        <authorList>
            <person name="De Jonge R."/>
            <person name="Ebert M.K."/>
            <person name="Suttle J.C."/>
            <person name="Jurick Ii W.M."/>
            <person name="Secor G.A."/>
            <person name="Thomma B.P."/>
            <person name="Van De Peer Y."/>
            <person name="Bolton M.D."/>
        </authorList>
    </citation>
    <scope>NUCLEOTIDE SEQUENCE [LARGE SCALE GENOMIC DNA]</scope>
    <source>
        <strain evidence="2 4">09-40</strain>
    </source>
</reference>
<organism evidence="2 4">
    <name type="scientific">Cercospora beticola</name>
    <name type="common">Sugarbeet leaf spot fungus</name>
    <dbReference type="NCBI Taxonomy" id="122368"/>
    <lineage>
        <taxon>Eukaryota</taxon>
        <taxon>Fungi</taxon>
        <taxon>Dikarya</taxon>
        <taxon>Ascomycota</taxon>
        <taxon>Pezizomycotina</taxon>
        <taxon>Dothideomycetes</taxon>
        <taxon>Dothideomycetidae</taxon>
        <taxon>Mycosphaerellales</taxon>
        <taxon>Mycosphaerellaceae</taxon>
        <taxon>Cercospora</taxon>
    </lineage>
</organism>
<dbReference type="InterPro" id="IPR013154">
    <property type="entry name" value="ADH-like_N"/>
</dbReference>
<dbReference type="Pfam" id="PF08240">
    <property type="entry name" value="ADH_N"/>
    <property type="match status" value="1"/>
</dbReference>
<dbReference type="OrthoDB" id="201656at2759"/>
<dbReference type="PANTHER" id="PTHR44013:SF1">
    <property type="entry name" value="ZINC-TYPE ALCOHOL DEHYDROGENASE-LIKE PROTEIN C16A3.02C"/>
    <property type="match status" value="1"/>
</dbReference>
<sequence length="343" mass="36117">MSDTKTSRAWQFSSTKGGLEKNLKLNADVPLPRRKPDQHLVQVLAAALNPVDYKAPEVPGFTTLALKTPATPSVDFAGRIIEPADGSTFKPGQLVFGGAGAGGIVGGALGEHTVAMDSRVAALPEGVSPVAGASATICGITAYQSIIPYVKTGSSIFINGGSGGTGVFGIQIAKAGGAYVTTTCSTANVDLCKSLGADEVIDYKQSNILQTLISNGRKYDHVVDNVGSSPELFYKAHQYTNPGAVYVMVGAPIAFKTFWHMIAMRLWPGFLGGGQRKITTLMADINSNDLAAIGKWMQDGQIKPVIDEKFKFEDAPKAFEKLKTGRAKGKIVVEVSGEAFTST</sequence>
<dbReference type="SUPFAM" id="SSF50129">
    <property type="entry name" value="GroES-like"/>
    <property type="match status" value="1"/>
</dbReference>
<dbReference type="EMBL" id="LKMD01000101">
    <property type="protein sequence ID" value="PIB00097.1"/>
    <property type="molecule type" value="Genomic_DNA"/>
</dbReference>
<evidence type="ECO:0000313" key="2">
    <source>
        <dbReference type="EMBL" id="PIB00097.1"/>
    </source>
</evidence>
<keyword evidence="5" id="KW-1185">Reference proteome</keyword>
<dbReference type="CDD" id="cd08267">
    <property type="entry name" value="MDR1"/>
    <property type="match status" value="1"/>
</dbReference>
<reference evidence="3 5" key="2">
    <citation type="submission" date="2023-09" db="EMBL/GenBank/DDBJ databases">
        <title>Complete-Gapless Cercospora beticola genome.</title>
        <authorList>
            <person name="Wyatt N.A."/>
            <person name="Spanner R.E."/>
            <person name="Bolton M.D."/>
        </authorList>
    </citation>
    <scope>NUCLEOTIDE SEQUENCE [LARGE SCALE GENOMIC DNA]</scope>
    <source>
        <strain evidence="3">Cb09-40</strain>
    </source>
</reference>
<dbReference type="InterPro" id="IPR020843">
    <property type="entry name" value="ER"/>
</dbReference>
<dbReference type="InterPro" id="IPR052733">
    <property type="entry name" value="Chloroplast_QOR"/>
</dbReference>
<dbReference type="Proteomes" id="UP000230605">
    <property type="component" value="Chromosome 3"/>
</dbReference>
<dbReference type="SUPFAM" id="SSF51735">
    <property type="entry name" value="NAD(P)-binding Rossmann-fold domains"/>
    <property type="match status" value="1"/>
</dbReference>
<dbReference type="EMBL" id="CP134186">
    <property type="protein sequence ID" value="WPB00717.1"/>
    <property type="molecule type" value="Genomic_DNA"/>
</dbReference>
<evidence type="ECO:0000313" key="3">
    <source>
        <dbReference type="EMBL" id="WPB00717.1"/>
    </source>
</evidence>
<dbReference type="Proteomes" id="UP001302367">
    <property type="component" value="Chromosome 3"/>
</dbReference>
<feature type="domain" description="Enoyl reductase (ER)" evidence="1">
    <location>
        <begin position="18"/>
        <end position="333"/>
    </location>
</feature>
<dbReference type="InterPro" id="IPR036291">
    <property type="entry name" value="NAD(P)-bd_dom_sf"/>
</dbReference>
<dbReference type="InterPro" id="IPR011032">
    <property type="entry name" value="GroES-like_sf"/>
</dbReference>
<evidence type="ECO:0000313" key="5">
    <source>
        <dbReference type="Proteomes" id="UP001302367"/>
    </source>
</evidence>
<dbReference type="PANTHER" id="PTHR44013">
    <property type="entry name" value="ZINC-TYPE ALCOHOL DEHYDROGENASE-LIKE PROTEIN C16A3.02C"/>
    <property type="match status" value="1"/>
</dbReference>
<dbReference type="GO" id="GO:0016491">
    <property type="term" value="F:oxidoreductase activity"/>
    <property type="evidence" value="ECO:0007669"/>
    <property type="project" value="InterPro"/>
</dbReference>
<dbReference type="AlphaFoldDB" id="A0A2G5I5K6"/>
<evidence type="ECO:0000259" key="1">
    <source>
        <dbReference type="SMART" id="SM00829"/>
    </source>
</evidence>
<name>A0A2G5I5K6_CERBT</name>
<dbReference type="Gene3D" id="3.40.50.720">
    <property type="entry name" value="NAD(P)-binding Rossmann-like Domain"/>
    <property type="match status" value="1"/>
</dbReference>